<feature type="region of interest" description="Disordered" evidence="1">
    <location>
        <begin position="1"/>
        <end position="23"/>
    </location>
</feature>
<dbReference type="PANTHER" id="PTHR34352">
    <property type="entry name" value="PROTEIN YHFA"/>
    <property type="match status" value="1"/>
</dbReference>
<keyword evidence="3" id="KW-1185">Reference proteome</keyword>
<dbReference type="Gene3D" id="3.30.300.20">
    <property type="match status" value="1"/>
</dbReference>
<dbReference type="SUPFAM" id="SSF82784">
    <property type="entry name" value="OsmC-like"/>
    <property type="match status" value="1"/>
</dbReference>
<accession>A0ABS4Z8E0</accession>
<gene>
    <name evidence="2" type="ORF">JOF54_002238</name>
</gene>
<sequence>MTDAPPPATTPPATPAAPPHDAAHRRVELTRTGPFRLRATNSRGTTLDLGSGDTPDFTPVELLLVALAGCSAVDVDAITGKRSEPEQFDVVAEADKVRDGDGNHLTGITLDFRVTFPDTAEGRAAESVLARSVTMSHDRLCTVSRTVELGTPVRPLLRGEEVPA</sequence>
<evidence type="ECO:0000256" key="1">
    <source>
        <dbReference type="SAM" id="MobiDB-lite"/>
    </source>
</evidence>
<dbReference type="InterPro" id="IPR015946">
    <property type="entry name" value="KH_dom-like_a/b"/>
</dbReference>
<organism evidence="2 3">
    <name type="scientific">Microlunatus capsulatus</name>
    <dbReference type="NCBI Taxonomy" id="99117"/>
    <lineage>
        <taxon>Bacteria</taxon>
        <taxon>Bacillati</taxon>
        <taxon>Actinomycetota</taxon>
        <taxon>Actinomycetes</taxon>
        <taxon>Propionibacteriales</taxon>
        <taxon>Propionibacteriaceae</taxon>
        <taxon>Microlunatus</taxon>
    </lineage>
</organism>
<evidence type="ECO:0000313" key="3">
    <source>
        <dbReference type="Proteomes" id="UP000758168"/>
    </source>
</evidence>
<reference evidence="2 3" key="1">
    <citation type="submission" date="2021-03" db="EMBL/GenBank/DDBJ databases">
        <title>Sequencing the genomes of 1000 actinobacteria strains.</title>
        <authorList>
            <person name="Klenk H.-P."/>
        </authorList>
    </citation>
    <scope>NUCLEOTIDE SEQUENCE [LARGE SCALE GENOMIC DNA]</scope>
    <source>
        <strain evidence="2 3">DSM 12936</strain>
    </source>
</reference>
<dbReference type="EMBL" id="JAGIOB010000001">
    <property type="protein sequence ID" value="MBP2417316.1"/>
    <property type="molecule type" value="Genomic_DNA"/>
</dbReference>
<evidence type="ECO:0000313" key="2">
    <source>
        <dbReference type="EMBL" id="MBP2417316.1"/>
    </source>
</evidence>
<dbReference type="PANTHER" id="PTHR34352:SF1">
    <property type="entry name" value="PROTEIN YHFA"/>
    <property type="match status" value="1"/>
</dbReference>
<protein>
    <submittedName>
        <fullName evidence="2">OsmC-like protein</fullName>
    </submittedName>
</protein>
<dbReference type="Proteomes" id="UP000758168">
    <property type="component" value="Unassembled WGS sequence"/>
</dbReference>
<dbReference type="RefSeq" id="WP_372443486.1">
    <property type="nucleotide sequence ID" value="NZ_BAAAMH010000005.1"/>
</dbReference>
<dbReference type="Pfam" id="PF02566">
    <property type="entry name" value="OsmC"/>
    <property type="match status" value="1"/>
</dbReference>
<name>A0ABS4Z8E0_9ACTN</name>
<feature type="compositionally biased region" description="Pro residues" evidence="1">
    <location>
        <begin position="1"/>
        <end position="18"/>
    </location>
</feature>
<dbReference type="InterPro" id="IPR003718">
    <property type="entry name" value="OsmC/Ohr_fam"/>
</dbReference>
<dbReference type="InterPro" id="IPR036102">
    <property type="entry name" value="OsmC/Ohrsf"/>
</dbReference>
<proteinExistence type="predicted"/>
<comment type="caution">
    <text evidence="2">The sequence shown here is derived from an EMBL/GenBank/DDBJ whole genome shotgun (WGS) entry which is preliminary data.</text>
</comment>